<dbReference type="KEGG" id="egr:104441850"/>
<dbReference type="InterPro" id="IPR040358">
    <property type="entry name" value="At4g22758-like"/>
</dbReference>
<gene>
    <name evidence="3" type="ORF">EUGRSUZ_D01978</name>
</gene>
<dbReference type="OrthoDB" id="1885101at2759"/>
<dbReference type="PANTHER" id="PTHR33270:SF6">
    <property type="entry name" value="OS02G0448600 PROTEIN"/>
    <property type="match status" value="1"/>
</dbReference>
<dbReference type="Pfam" id="PF23156">
    <property type="entry name" value="DUF7054"/>
    <property type="match status" value="1"/>
</dbReference>
<reference evidence="3" key="1">
    <citation type="submission" date="2013-07" db="EMBL/GenBank/DDBJ databases">
        <title>The genome of Eucalyptus grandis.</title>
        <authorList>
            <person name="Schmutz J."/>
            <person name="Hayes R."/>
            <person name="Myburg A."/>
            <person name="Tuskan G."/>
            <person name="Grattapaglia D."/>
            <person name="Rokhsar D.S."/>
        </authorList>
    </citation>
    <scope>NUCLEOTIDE SEQUENCE</scope>
    <source>
        <tissue evidence="3">Leaf extractions</tissue>
    </source>
</reference>
<dbReference type="InterPro" id="IPR055482">
    <property type="entry name" value="DUF7054"/>
</dbReference>
<dbReference type="AlphaFoldDB" id="A0A059CH03"/>
<organism evidence="3">
    <name type="scientific">Eucalyptus grandis</name>
    <name type="common">Flooded gum</name>
    <dbReference type="NCBI Taxonomy" id="71139"/>
    <lineage>
        <taxon>Eukaryota</taxon>
        <taxon>Viridiplantae</taxon>
        <taxon>Streptophyta</taxon>
        <taxon>Embryophyta</taxon>
        <taxon>Tracheophyta</taxon>
        <taxon>Spermatophyta</taxon>
        <taxon>Magnoliopsida</taxon>
        <taxon>eudicotyledons</taxon>
        <taxon>Gunneridae</taxon>
        <taxon>Pentapetalae</taxon>
        <taxon>rosids</taxon>
        <taxon>malvids</taxon>
        <taxon>Myrtales</taxon>
        <taxon>Myrtaceae</taxon>
        <taxon>Myrtoideae</taxon>
        <taxon>Eucalypteae</taxon>
        <taxon>Eucalyptus</taxon>
    </lineage>
</organism>
<dbReference type="EMBL" id="KK198756">
    <property type="protein sequence ID" value="KCW77677.1"/>
    <property type="molecule type" value="Genomic_DNA"/>
</dbReference>
<evidence type="ECO:0000256" key="1">
    <source>
        <dbReference type="SAM" id="MobiDB-lite"/>
    </source>
</evidence>
<evidence type="ECO:0000259" key="2">
    <source>
        <dbReference type="Pfam" id="PF23156"/>
    </source>
</evidence>
<proteinExistence type="predicted"/>
<feature type="compositionally biased region" description="Basic residues" evidence="1">
    <location>
        <begin position="1"/>
        <end position="11"/>
    </location>
</feature>
<dbReference type="OMA" id="CTDIFAS"/>
<dbReference type="InParanoid" id="A0A059CH03"/>
<dbReference type="PANTHER" id="PTHR33270">
    <property type="entry name" value="BNAC05G50380D PROTEIN"/>
    <property type="match status" value="1"/>
</dbReference>
<dbReference type="FunCoup" id="A0A059CH03">
    <property type="interactions" value="367"/>
</dbReference>
<feature type="region of interest" description="Disordered" evidence="1">
    <location>
        <begin position="1"/>
        <end position="69"/>
    </location>
</feature>
<dbReference type="STRING" id="71139.A0A059CH03"/>
<dbReference type="Gramene" id="KCW77677">
    <property type="protein sequence ID" value="KCW77677"/>
    <property type="gene ID" value="EUGRSUZ_D01978"/>
</dbReference>
<accession>A0A059CH03</accession>
<sequence>MSQRIPRHPRRAPLSGARKPDSHRLPSSSPSPRRTPPPRRSSVNRQPKPAAQSLLKRSSSEPSLGRFAQAEDGVGRRIIRRSNRGGSVSRRETCTDVYAAALAPSLSSSSLAGMASPPPSYEGPKGDAKVVVNVTVEGSPGPIRAMVRLGSSVEDTIRLVMDRYGQEGRAPRLLPHDALASFELHPSHFSLHGLDRSELIGDVGSRSFYLRRSGNGGGTSEASASSSVPEVASAKSASPPIPPSLFLAPTFVARRIGKIIRRTPKLWRFFICFQ</sequence>
<name>A0A059CH03_EUCGR</name>
<evidence type="ECO:0000313" key="3">
    <source>
        <dbReference type="EMBL" id="KCW77677.1"/>
    </source>
</evidence>
<feature type="domain" description="DUF7054" evidence="2">
    <location>
        <begin position="127"/>
        <end position="211"/>
    </location>
</feature>
<protein>
    <recommendedName>
        <fullName evidence="2">DUF7054 domain-containing protein</fullName>
    </recommendedName>
</protein>
<dbReference type="eggNOG" id="KOG4197">
    <property type="taxonomic scope" value="Eukaryota"/>
</dbReference>